<dbReference type="EC" id="2.3.2.27" evidence="6"/>
<keyword evidence="9" id="KW-0833">Ubl conjugation pathway</keyword>
<evidence type="ECO:0000256" key="12">
    <source>
        <dbReference type="SAM" id="MobiDB-lite"/>
    </source>
</evidence>
<reference evidence="14" key="1">
    <citation type="submission" date="2020-01" db="EMBL/GenBank/DDBJ databases">
        <title>Genome sequence of Kobresia littledalei, the first chromosome-level genome in the family Cyperaceae.</title>
        <authorList>
            <person name="Qu G."/>
        </authorList>
    </citation>
    <scope>NUCLEOTIDE SEQUENCE</scope>
    <source>
        <strain evidence="14">C.B.Clarke</strain>
        <tissue evidence="14">Leaf</tissue>
    </source>
</reference>
<dbReference type="InterPro" id="IPR013083">
    <property type="entry name" value="Znf_RING/FYVE/PHD"/>
</dbReference>
<evidence type="ECO:0000256" key="9">
    <source>
        <dbReference type="ARBA" id="ARBA00022786"/>
    </source>
</evidence>
<evidence type="ECO:0000256" key="7">
    <source>
        <dbReference type="ARBA" id="ARBA00022490"/>
    </source>
</evidence>
<comment type="subcellular location">
    <subcellularLocation>
        <location evidence="3">Cytoplasm</location>
    </subcellularLocation>
    <subcellularLocation>
        <location evidence="2">Nucleus</location>
    </subcellularLocation>
</comment>
<feature type="compositionally biased region" description="Polar residues" evidence="12">
    <location>
        <begin position="437"/>
        <end position="448"/>
    </location>
</feature>
<organism evidence="14 15">
    <name type="scientific">Carex littledalei</name>
    <dbReference type="NCBI Taxonomy" id="544730"/>
    <lineage>
        <taxon>Eukaryota</taxon>
        <taxon>Viridiplantae</taxon>
        <taxon>Streptophyta</taxon>
        <taxon>Embryophyta</taxon>
        <taxon>Tracheophyta</taxon>
        <taxon>Spermatophyta</taxon>
        <taxon>Magnoliopsida</taxon>
        <taxon>Liliopsida</taxon>
        <taxon>Poales</taxon>
        <taxon>Cyperaceae</taxon>
        <taxon>Cyperoideae</taxon>
        <taxon>Cariceae</taxon>
        <taxon>Carex</taxon>
        <taxon>Carex subgen. Euthyceras</taxon>
    </lineage>
</organism>
<dbReference type="OrthoDB" id="20295at2759"/>
<feature type="compositionally biased region" description="Basic and acidic residues" evidence="12">
    <location>
        <begin position="426"/>
        <end position="436"/>
    </location>
</feature>
<dbReference type="Pfam" id="PF10408">
    <property type="entry name" value="Ufd2P_core"/>
    <property type="match status" value="1"/>
</dbReference>
<feature type="coiled-coil region" evidence="11">
    <location>
        <begin position="512"/>
        <end position="539"/>
    </location>
</feature>
<evidence type="ECO:0000256" key="11">
    <source>
        <dbReference type="SAM" id="Coils"/>
    </source>
</evidence>
<evidence type="ECO:0000256" key="1">
    <source>
        <dbReference type="ARBA" id="ARBA00000900"/>
    </source>
</evidence>
<keyword evidence="10" id="KW-0539">Nucleus</keyword>
<evidence type="ECO:0000256" key="10">
    <source>
        <dbReference type="ARBA" id="ARBA00023242"/>
    </source>
</evidence>
<dbReference type="GO" id="GO:0000151">
    <property type="term" value="C:ubiquitin ligase complex"/>
    <property type="evidence" value="ECO:0007669"/>
    <property type="project" value="InterPro"/>
</dbReference>
<dbReference type="Gene3D" id="3.30.40.10">
    <property type="entry name" value="Zinc/RING finger domain, C3HC4 (zinc finger)"/>
    <property type="match status" value="1"/>
</dbReference>
<dbReference type="GO" id="GO:0005737">
    <property type="term" value="C:cytoplasm"/>
    <property type="evidence" value="ECO:0007669"/>
    <property type="project" value="UniProtKB-SubCell"/>
</dbReference>
<keyword evidence="11" id="KW-0175">Coiled coil</keyword>
<accession>A0A833QGM3</accession>
<name>A0A833QGM3_9POAL</name>
<keyword evidence="8" id="KW-0808">Transferase</keyword>
<dbReference type="GO" id="GO:0005634">
    <property type="term" value="C:nucleus"/>
    <property type="evidence" value="ECO:0007669"/>
    <property type="project" value="UniProtKB-SubCell"/>
</dbReference>
<comment type="pathway">
    <text evidence="4">Protein modification; protein ubiquitination.</text>
</comment>
<evidence type="ECO:0000256" key="3">
    <source>
        <dbReference type="ARBA" id="ARBA00004496"/>
    </source>
</evidence>
<dbReference type="PANTHER" id="PTHR13931">
    <property type="entry name" value="UBIQUITINATION FACTOR E4"/>
    <property type="match status" value="1"/>
</dbReference>
<dbReference type="SMART" id="SM00504">
    <property type="entry name" value="Ubox"/>
    <property type="match status" value="1"/>
</dbReference>
<dbReference type="AlphaFoldDB" id="A0A833QGM3"/>
<evidence type="ECO:0000256" key="8">
    <source>
        <dbReference type="ARBA" id="ARBA00022679"/>
    </source>
</evidence>
<comment type="similarity">
    <text evidence="5">Belongs to the ubiquitin conjugation factor E4 family.</text>
</comment>
<dbReference type="SUPFAM" id="SSF57850">
    <property type="entry name" value="RING/U-box"/>
    <property type="match status" value="1"/>
</dbReference>
<dbReference type="GO" id="GO:0006511">
    <property type="term" value="P:ubiquitin-dependent protein catabolic process"/>
    <property type="evidence" value="ECO:0007669"/>
    <property type="project" value="InterPro"/>
</dbReference>
<dbReference type="InterPro" id="IPR003613">
    <property type="entry name" value="Ubox_domain"/>
</dbReference>
<dbReference type="Proteomes" id="UP000623129">
    <property type="component" value="Unassembled WGS sequence"/>
</dbReference>
<comment type="caution">
    <text evidence="14">The sequence shown here is derived from an EMBL/GenBank/DDBJ whole genome shotgun (WGS) entry which is preliminary data.</text>
</comment>
<feature type="domain" description="U-box" evidence="13">
    <location>
        <begin position="933"/>
        <end position="1007"/>
    </location>
</feature>
<dbReference type="UniPathway" id="UPA00143"/>
<dbReference type="GO" id="GO:0036503">
    <property type="term" value="P:ERAD pathway"/>
    <property type="evidence" value="ECO:0007669"/>
    <property type="project" value="InterPro"/>
</dbReference>
<protein>
    <recommendedName>
        <fullName evidence="6">RING-type E3 ubiquitin transferase</fullName>
        <ecNumber evidence="6">2.3.2.27</ecNumber>
    </recommendedName>
</protein>
<comment type="catalytic activity">
    <reaction evidence="1">
        <text>S-ubiquitinyl-[E2 ubiquitin-conjugating enzyme]-L-cysteine + [acceptor protein]-L-lysine = [E2 ubiquitin-conjugating enzyme]-L-cysteine + N(6)-ubiquitinyl-[acceptor protein]-L-lysine.</text>
        <dbReference type="EC" id="2.3.2.27"/>
    </reaction>
</comment>
<dbReference type="Pfam" id="PF04564">
    <property type="entry name" value="U-box"/>
    <property type="match status" value="1"/>
</dbReference>
<dbReference type="EMBL" id="SWLB01000023">
    <property type="protein sequence ID" value="KAF3323358.1"/>
    <property type="molecule type" value="Genomic_DNA"/>
</dbReference>
<evidence type="ECO:0000256" key="2">
    <source>
        <dbReference type="ARBA" id="ARBA00004123"/>
    </source>
</evidence>
<dbReference type="InterPro" id="IPR045132">
    <property type="entry name" value="UBE4"/>
</dbReference>
<dbReference type="PROSITE" id="PS51698">
    <property type="entry name" value="U_BOX"/>
    <property type="match status" value="1"/>
</dbReference>
<dbReference type="InterPro" id="IPR019474">
    <property type="entry name" value="Ub_conjug_fac_E4_core"/>
</dbReference>
<keyword evidence="15" id="KW-1185">Reference proteome</keyword>
<dbReference type="CDD" id="cd16657">
    <property type="entry name" value="RING-Ubox_UBE4A"/>
    <property type="match status" value="1"/>
</dbReference>
<evidence type="ECO:0000256" key="4">
    <source>
        <dbReference type="ARBA" id="ARBA00004906"/>
    </source>
</evidence>
<feature type="region of interest" description="Disordered" evidence="12">
    <location>
        <begin position="426"/>
        <end position="451"/>
    </location>
</feature>
<dbReference type="PANTHER" id="PTHR13931:SF2">
    <property type="entry name" value="UBIQUITIN CONJUGATION FACTOR E4 B"/>
    <property type="match status" value="1"/>
</dbReference>
<proteinExistence type="inferred from homology"/>
<keyword evidence="7" id="KW-0963">Cytoplasm</keyword>
<evidence type="ECO:0000313" key="14">
    <source>
        <dbReference type="EMBL" id="KAF3323358.1"/>
    </source>
</evidence>
<dbReference type="GO" id="GO:0000209">
    <property type="term" value="P:protein polyubiquitination"/>
    <property type="evidence" value="ECO:0007669"/>
    <property type="project" value="TreeGrafter"/>
</dbReference>
<evidence type="ECO:0000256" key="6">
    <source>
        <dbReference type="ARBA" id="ARBA00012483"/>
    </source>
</evidence>
<evidence type="ECO:0000313" key="15">
    <source>
        <dbReference type="Proteomes" id="UP000623129"/>
    </source>
</evidence>
<evidence type="ECO:0000256" key="5">
    <source>
        <dbReference type="ARBA" id="ARBA00007434"/>
    </source>
</evidence>
<dbReference type="FunFam" id="3.30.40.10:FF:000055">
    <property type="entry name" value="Ubiquitin conjugation factor e4 a"/>
    <property type="match status" value="1"/>
</dbReference>
<dbReference type="GO" id="GO:0034450">
    <property type="term" value="F:ubiquitin-ubiquitin ligase activity"/>
    <property type="evidence" value="ECO:0007669"/>
    <property type="project" value="InterPro"/>
</dbReference>
<evidence type="ECO:0000259" key="13">
    <source>
        <dbReference type="PROSITE" id="PS51698"/>
    </source>
</evidence>
<gene>
    <name evidence="14" type="ORF">FCM35_KLT12089</name>
</gene>
<sequence>MAAATKPQRSPDEIEDIILRKILLVSLFEPPSPPPPQLVYLEQTAAELLSESKPLLLSADTTERVLIDRLSVSPPPQPTFRYLLSCYSRCLDELKKISSMRDPAVRSRIEKSVKNARKLILSYLRIHVGNPELFSSGGPIEPVSDLLSLIFAEVSGPMDGFTGNSLGGNLTAPPGFIEEFFKDVDAESLDPVMVGLYEKLKQSVERVSPLGNFQQPLRALGFLVRFPHCAKALVNHPRWIPKESLMFLGEGRVFELSSIMGAFLHVSAIPDRQFKSQPDVGQQCFSESSSRRPADLLSSFTTIKTVVNILYDGLGDVFLNLLKNVETREKVLEYVAEAIKRNNARSGIQVDPLSCASSGMFVNLSAVMLKLCEPFLDGSDTKREKVDPSYILYNNRFDIRQLTAVNASSEEISAYIEAAKNEKTEDTSLDCRRMESQEASSSGSNADTPSRGKTLIKKDKYSFICECFFMTARVLNLGLIKALSDFKHIAKALANMEDDLETYRGMRGQGASPQLEEDIKRLEKEIEMYSQERLCIEAQILRDGDFLQRALSFYRLVIVWSMDQVGGVKMPLPSSCPREFAFIPEHFFDDAMDLLIITSRIPRALDAVVLDDFLNFIIMFMASSSYIKNPYLRAKMVEVLNCWLPQRSGLSAIASLFEGHQLSLDYLVINLLKLYVDIGFSSSNTQFFDRFNIRHNIAELLEYLWEVPSHRNALRQIAKEEEKGVYLNFLNFLINDSIYLLDESLNKILELKQIEAEMANTAEWERRPVQEREERTRTFHSSENIARYEMKLANEDVAMLSFTAEQIPAPFLLPEMVDRVASMLNYFLFQLAGPQRKSLNVKDPEKYEFKPKQLLKQIAEIYVHIARGDKEGVFAEAISKDGRSYNEQLFATAASILWKIGADARVIEEFVQLGAKAKAAASQAMDTEAALGEIPDEFLDPIQCTLMKDPVILPSSRMSVDRAVIQRHLLSDNTDPFNRSHLTQDMLIPNTELKLQIEEFLRTHKVPSSSSGVDDMAE</sequence>